<dbReference type="Gene3D" id="3.30.70.660">
    <property type="entry name" value="Pseudouridine synthase I, catalytic domain, C-terminal subdomain"/>
    <property type="match status" value="1"/>
</dbReference>
<evidence type="ECO:0000256" key="3">
    <source>
        <dbReference type="ARBA" id="ARBA00023235"/>
    </source>
</evidence>
<feature type="binding site" evidence="4 6">
    <location>
        <position position="110"/>
    </location>
    <ligand>
        <name>substrate</name>
    </ligand>
</feature>
<accession>A0A930B8T2</accession>
<dbReference type="InterPro" id="IPR001406">
    <property type="entry name" value="PsdUridine_synth_TruA"/>
</dbReference>
<evidence type="ECO:0000256" key="1">
    <source>
        <dbReference type="ARBA" id="ARBA00009375"/>
    </source>
</evidence>
<dbReference type="InterPro" id="IPR020095">
    <property type="entry name" value="PsdUridine_synth_TruA_C"/>
</dbReference>
<evidence type="ECO:0000313" key="9">
    <source>
        <dbReference type="EMBL" id="MBF1129742.1"/>
    </source>
</evidence>
<evidence type="ECO:0000259" key="8">
    <source>
        <dbReference type="Pfam" id="PF01416"/>
    </source>
</evidence>
<comment type="caution">
    <text evidence="9">The sequence shown here is derived from an EMBL/GenBank/DDBJ whole genome shotgun (WGS) entry which is preliminary data.</text>
</comment>
<evidence type="ECO:0000256" key="5">
    <source>
        <dbReference type="PIRSR" id="PIRSR001430-1"/>
    </source>
</evidence>
<dbReference type="InterPro" id="IPR020097">
    <property type="entry name" value="PsdUridine_synth_TruA_a/b_dom"/>
</dbReference>
<evidence type="ECO:0000256" key="2">
    <source>
        <dbReference type="ARBA" id="ARBA00022694"/>
    </source>
</evidence>
<dbReference type="InterPro" id="IPR020094">
    <property type="entry name" value="TruA/RsuA/RluB/E/F_N"/>
</dbReference>
<comment type="catalytic activity">
    <reaction evidence="4 7">
        <text>uridine(38/39/40) in tRNA = pseudouridine(38/39/40) in tRNA</text>
        <dbReference type="Rhea" id="RHEA:22376"/>
        <dbReference type="Rhea" id="RHEA-COMP:10085"/>
        <dbReference type="Rhea" id="RHEA-COMP:10087"/>
        <dbReference type="ChEBI" id="CHEBI:65314"/>
        <dbReference type="ChEBI" id="CHEBI:65315"/>
        <dbReference type="EC" id="5.4.99.12"/>
    </reaction>
</comment>
<comment type="subunit">
    <text evidence="4">Homodimer.</text>
</comment>
<dbReference type="PIRSF" id="PIRSF001430">
    <property type="entry name" value="tRNA_psdUrid_synth"/>
    <property type="match status" value="1"/>
</dbReference>
<reference evidence="9" key="1">
    <citation type="submission" date="2020-04" db="EMBL/GenBank/DDBJ databases">
        <title>Deep metagenomics examines the oral microbiome during advanced dental caries in children, revealing novel taxa and co-occurrences with host molecules.</title>
        <authorList>
            <person name="Baker J.L."/>
            <person name="Morton J.T."/>
            <person name="Dinis M."/>
            <person name="Alvarez R."/>
            <person name="Tran N.C."/>
            <person name="Knight R."/>
            <person name="Edlund A."/>
        </authorList>
    </citation>
    <scope>NUCLEOTIDE SEQUENCE</scope>
    <source>
        <strain evidence="9">JCVI_32_bin.14</strain>
    </source>
</reference>
<feature type="domain" description="Pseudouridine synthase I TruA alpha/beta" evidence="8">
    <location>
        <begin position="143"/>
        <end position="245"/>
    </location>
</feature>
<dbReference type="Pfam" id="PF01416">
    <property type="entry name" value="PseudoU_synth_1"/>
    <property type="match status" value="2"/>
</dbReference>
<feature type="domain" description="Pseudouridine synthase I TruA alpha/beta" evidence="8">
    <location>
        <begin position="6"/>
        <end position="103"/>
    </location>
</feature>
<comment type="function">
    <text evidence="4">Formation of pseudouridine at positions 38, 39 and 40 in the anticodon stem and loop of transfer RNAs.</text>
</comment>
<keyword evidence="2 4" id="KW-0819">tRNA processing</keyword>
<dbReference type="SUPFAM" id="SSF55120">
    <property type="entry name" value="Pseudouridine synthase"/>
    <property type="match status" value="1"/>
</dbReference>
<dbReference type="EC" id="5.4.99.12" evidence="4"/>
<dbReference type="EMBL" id="JABZMK010000050">
    <property type="protein sequence ID" value="MBF1129742.1"/>
    <property type="molecule type" value="Genomic_DNA"/>
</dbReference>
<dbReference type="Proteomes" id="UP000757890">
    <property type="component" value="Unassembled WGS sequence"/>
</dbReference>
<dbReference type="FunFam" id="3.30.70.580:FF:000001">
    <property type="entry name" value="tRNA pseudouridine synthase A"/>
    <property type="match status" value="1"/>
</dbReference>
<evidence type="ECO:0000313" key="10">
    <source>
        <dbReference type="Proteomes" id="UP000757890"/>
    </source>
</evidence>
<dbReference type="GO" id="GO:0031119">
    <property type="term" value="P:tRNA pseudouridine synthesis"/>
    <property type="evidence" value="ECO:0007669"/>
    <property type="project" value="UniProtKB-UniRule"/>
</dbReference>
<dbReference type="GO" id="GO:0003723">
    <property type="term" value="F:RNA binding"/>
    <property type="evidence" value="ECO:0007669"/>
    <property type="project" value="InterPro"/>
</dbReference>
<evidence type="ECO:0000256" key="7">
    <source>
        <dbReference type="RuleBase" id="RU003792"/>
    </source>
</evidence>
<dbReference type="CDD" id="cd02570">
    <property type="entry name" value="PseudoU_synth_EcTruA"/>
    <property type="match status" value="1"/>
</dbReference>
<dbReference type="HAMAP" id="MF_00171">
    <property type="entry name" value="TruA"/>
    <property type="match status" value="1"/>
</dbReference>
<name>A0A930B8T2_9FIRM</name>
<organism evidence="9 10">
    <name type="scientific">Dialister invisus</name>
    <dbReference type="NCBI Taxonomy" id="218538"/>
    <lineage>
        <taxon>Bacteria</taxon>
        <taxon>Bacillati</taxon>
        <taxon>Bacillota</taxon>
        <taxon>Negativicutes</taxon>
        <taxon>Veillonellales</taxon>
        <taxon>Veillonellaceae</taxon>
        <taxon>Dialister</taxon>
    </lineage>
</organism>
<comment type="caution">
    <text evidence="4">Lacks conserved residue(s) required for the propagation of feature annotation.</text>
</comment>
<dbReference type="RefSeq" id="WP_276640270.1">
    <property type="nucleotide sequence ID" value="NZ_CAUEED010000007.1"/>
</dbReference>
<dbReference type="AlphaFoldDB" id="A0A930B8T2"/>
<dbReference type="Gene3D" id="3.30.70.580">
    <property type="entry name" value="Pseudouridine synthase I, catalytic domain, N-terminal subdomain"/>
    <property type="match status" value="1"/>
</dbReference>
<comment type="similarity">
    <text evidence="1 4 7">Belongs to the tRNA pseudouridine synthase TruA family.</text>
</comment>
<feature type="active site" description="Nucleophile" evidence="4 5">
    <location>
        <position position="52"/>
    </location>
</feature>
<dbReference type="InterPro" id="IPR020103">
    <property type="entry name" value="PsdUridine_synth_cat_dom_sf"/>
</dbReference>
<proteinExistence type="inferred from homology"/>
<gene>
    <name evidence="4 9" type="primary">truA</name>
    <name evidence="9" type="ORF">HXL70_06850</name>
</gene>
<evidence type="ECO:0000256" key="6">
    <source>
        <dbReference type="PIRSR" id="PIRSR001430-2"/>
    </source>
</evidence>
<dbReference type="PANTHER" id="PTHR11142">
    <property type="entry name" value="PSEUDOURIDYLATE SYNTHASE"/>
    <property type="match status" value="1"/>
</dbReference>
<keyword evidence="3 4" id="KW-0413">Isomerase</keyword>
<dbReference type="GO" id="GO:0160147">
    <property type="term" value="F:tRNA pseudouridine(38-40) synthase activity"/>
    <property type="evidence" value="ECO:0007669"/>
    <property type="project" value="UniProtKB-EC"/>
</dbReference>
<dbReference type="NCBIfam" id="TIGR00071">
    <property type="entry name" value="hisT_truA"/>
    <property type="match status" value="1"/>
</dbReference>
<evidence type="ECO:0000256" key="4">
    <source>
        <dbReference type="HAMAP-Rule" id="MF_00171"/>
    </source>
</evidence>
<protein>
    <recommendedName>
        <fullName evidence="4">tRNA pseudouridine synthase A</fullName>
        <ecNumber evidence="4">5.4.99.12</ecNumber>
    </recommendedName>
    <alternativeName>
        <fullName evidence="4">tRNA pseudouridine(38-40) synthase</fullName>
    </alternativeName>
    <alternativeName>
        <fullName evidence="4">tRNA pseudouridylate synthase I</fullName>
    </alternativeName>
    <alternativeName>
        <fullName evidence="4">tRNA-uridine isomerase I</fullName>
    </alternativeName>
</protein>
<sequence length="246" mass="27976">MNYRCIVQYDGTRYEGWQKQKRTEETIQGKLVKTLRKITGEEVQVIGAGRTDAGVHSLGQVVNFHLKGRWKAEELETALNGDLPDDIALKHMETAEERFHSRFGALEKTYRYRIRTSTEKNVFERRFVWQYGKPLDVEAMKKAAAFLIGTYDFTSFCGNKKMKKSAVRCISKIEMKEIKGELQIDFTGDGFLQGMVRILVGTLVEVGEGKRKAESIPAILESKSREKAGFTAPPQGLILVSVRYEI</sequence>
<dbReference type="PANTHER" id="PTHR11142:SF0">
    <property type="entry name" value="TRNA PSEUDOURIDINE SYNTHASE-LIKE 1"/>
    <property type="match status" value="1"/>
</dbReference>